<accession>A0A397GCB9</accession>
<dbReference type="SUPFAM" id="SSF56112">
    <property type="entry name" value="Protein kinase-like (PK-like)"/>
    <property type="match status" value="1"/>
</dbReference>
<feature type="domain" description="Protein kinase" evidence="1">
    <location>
        <begin position="1"/>
        <end position="177"/>
    </location>
</feature>
<keyword evidence="3" id="KW-1185">Reference proteome</keyword>
<dbReference type="EMBL" id="PQFF01000462">
    <property type="protein sequence ID" value="RHZ48655.1"/>
    <property type="molecule type" value="Genomic_DNA"/>
</dbReference>
<dbReference type="PROSITE" id="PS50011">
    <property type="entry name" value="PROTEIN_KINASE_DOM"/>
    <property type="match status" value="1"/>
</dbReference>
<evidence type="ECO:0000259" key="1">
    <source>
        <dbReference type="PROSITE" id="PS50011"/>
    </source>
</evidence>
<gene>
    <name evidence="2" type="ORF">Glove_543g17</name>
</gene>
<reference evidence="2 3" key="1">
    <citation type="submission" date="2018-08" db="EMBL/GenBank/DDBJ databases">
        <title>Genome and evolution of the arbuscular mycorrhizal fungus Diversispora epigaea (formerly Glomus versiforme) and its bacterial endosymbionts.</title>
        <authorList>
            <person name="Sun X."/>
            <person name="Fei Z."/>
            <person name="Harrison M."/>
        </authorList>
    </citation>
    <scope>NUCLEOTIDE SEQUENCE [LARGE SCALE GENOMIC DNA]</scope>
    <source>
        <strain evidence="2 3">IT104</strain>
    </source>
</reference>
<dbReference type="Proteomes" id="UP000266861">
    <property type="component" value="Unassembled WGS sequence"/>
</dbReference>
<evidence type="ECO:0000313" key="2">
    <source>
        <dbReference type="EMBL" id="RHZ48655.1"/>
    </source>
</evidence>
<dbReference type="GO" id="GO:0004672">
    <property type="term" value="F:protein kinase activity"/>
    <property type="evidence" value="ECO:0007669"/>
    <property type="project" value="InterPro"/>
</dbReference>
<dbReference type="InterPro" id="IPR011009">
    <property type="entry name" value="Kinase-like_dom_sf"/>
</dbReference>
<organism evidence="2 3">
    <name type="scientific">Diversispora epigaea</name>
    <dbReference type="NCBI Taxonomy" id="1348612"/>
    <lineage>
        <taxon>Eukaryota</taxon>
        <taxon>Fungi</taxon>
        <taxon>Fungi incertae sedis</taxon>
        <taxon>Mucoromycota</taxon>
        <taxon>Glomeromycotina</taxon>
        <taxon>Glomeromycetes</taxon>
        <taxon>Diversisporales</taxon>
        <taxon>Diversisporaceae</taxon>
        <taxon>Diversispora</taxon>
    </lineage>
</organism>
<dbReference type="InterPro" id="IPR000719">
    <property type="entry name" value="Prot_kinase_dom"/>
</dbReference>
<dbReference type="Gene3D" id="1.10.510.10">
    <property type="entry name" value="Transferase(Phosphotransferase) domain 1"/>
    <property type="match status" value="1"/>
</dbReference>
<name>A0A397GCB9_9GLOM</name>
<proteinExistence type="predicted"/>
<dbReference type="GO" id="GO:0005524">
    <property type="term" value="F:ATP binding"/>
    <property type="evidence" value="ECO:0007669"/>
    <property type="project" value="InterPro"/>
</dbReference>
<sequence>MPEKTIVPDVVIELIEYDQFVNIEYLAEEYVTIYAATWKVAFFKKWSSDKRLDLHSGNVLYSELVTEWHISDLGLSGLVDKPSNCIYGNLPYIIPEVLRGKIYATKPKIFSMGILMWDFIAGETSFDDYEHDLELTVDIVRDLYIPHEYETLMKQCLNANPDNRRAYIVNEKMGSFVKSLFNKMDKQQELIIQSNRLNPKSKFL</sequence>
<dbReference type="AlphaFoldDB" id="A0A397GCB9"/>
<protein>
    <recommendedName>
        <fullName evidence="1">Protein kinase domain-containing protein</fullName>
    </recommendedName>
</protein>
<comment type="caution">
    <text evidence="2">The sequence shown here is derived from an EMBL/GenBank/DDBJ whole genome shotgun (WGS) entry which is preliminary data.</text>
</comment>
<dbReference type="Pfam" id="PF00069">
    <property type="entry name" value="Pkinase"/>
    <property type="match status" value="1"/>
</dbReference>
<evidence type="ECO:0000313" key="3">
    <source>
        <dbReference type="Proteomes" id="UP000266861"/>
    </source>
</evidence>